<gene>
    <name evidence="1" type="ORF">FHW36_10650</name>
</gene>
<dbReference type="Proteomes" id="UP000320811">
    <property type="component" value="Unassembled WGS sequence"/>
</dbReference>
<organism evidence="1 2">
    <name type="scientific">Chitinophaga polysaccharea</name>
    <dbReference type="NCBI Taxonomy" id="1293035"/>
    <lineage>
        <taxon>Bacteria</taxon>
        <taxon>Pseudomonadati</taxon>
        <taxon>Bacteroidota</taxon>
        <taxon>Chitinophagia</taxon>
        <taxon>Chitinophagales</taxon>
        <taxon>Chitinophagaceae</taxon>
        <taxon>Chitinophaga</taxon>
    </lineage>
</organism>
<comment type="caution">
    <text evidence="1">The sequence shown here is derived from an EMBL/GenBank/DDBJ whole genome shotgun (WGS) entry which is preliminary data.</text>
</comment>
<protein>
    <submittedName>
        <fullName evidence="1">Uncharacterized protein</fullName>
    </submittedName>
</protein>
<evidence type="ECO:0000313" key="1">
    <source>
        <dbReference type="EMBL" id="TWF38829.1"/>
    </source>
</evidence>
<evidence type="ECO:0000313" key="2">
    <source>
        <dbReference type="Proteomes" id="UP000320811"/>
    </source>
</evidence>
<reference evidence="1 2" key="1">
    <citation type="submission" date="2019-06" db="EMBL/GenBank/DDBJ databases">
        <title>Sorghum-associated microbial communities from plants grown in Nebraska, USA.</title>
        <authorList>
            <person name="Schachtman D."/>
        </authorList>
    </citation>
    <scope>NUCLEOTIDE SEQUENCE [LARGE SCALE GENOMIC DNA]</scope>
    <source>
        <strain evidence="1 2">1209</strain>
    </source>
</reference>
<dbReference type="EMBL" id="VIWO01000006">
    <property type="protein sequence ID" value="TWF38829.1"/>
    <property type="molecule type" value="Genomic_DNA"/>
</dbReference>
<name>A0A561PL39_9BACT</name>
<sequence>MKKEFIAKLWTLWNTTNIFDDMEEFSAMAEALMAERNVRFENETTREWFYETINNSPKMPIREFIVAGTMALDFSQCLIHNVELG</sequence>
<proteinExistence type="predicted"/>
<keyword evidence="2" id="KW-1185">Reference proteome</keyword>
<dbReference type="RefSeq" id="WP_145671264.1">
    <property type="nucleotide sequence ID" value="NZ_VIWO01000006.1"/>
</dbReference>
<accession>A0A561PL39</accession>
<dbReference type="AlphaFoldDB" id="A0A561PL39"/>